<comment type="caution">
    <text evidence="1">The sequence shown here is derived from an EMBL/GenBank/DDBJ whole genome shotgun (WGS) entry which is preliminary data.</text>
</comment>
<proteinExistence type="predicted"/>
<evidence type="ECO:0000313" key="1">
    <source>
        <dbReference type="EMBL" id="CAM9119911.1"/>
    </source>
</evidence>
<dbReference type="Proteomes" id="UP001162501">
    <property type="component" value="Unassembled WGS sequence"/>
</dbReference>
<accession>A0ACB1KDP4</accession>
<sequence>MVMTVCGGTSRSESWMLCPWDGMQRKDVSGRGAHRWCIYQGALVSHHHPQGQRKEVRGLVAHAGITPESPLYSSSPDLSEGGHLEVLNRGPSSQRQQKLKQRSFTFLHCSNQLSQDWVLRKDSQSMTSTYMCGPRRLPGYR</sequence>
<dbReference type="EMBL" id="CATOBB020000127">
    <property type="protein sequence ID" value="CAM9119911.1"/>
    <property type="molecule type" value="Genomic_DNA"/>
</dbReference>
<reference evidence="1" key="1">
    <citation type="submission" date="2025-03" db="EMBL/GenBank/DDBJ databases">
        <authorList>
            <consortium name="ELIXIR-Norway"/>
            <consortium name="Elixir Norway"/>
        </authorList>
    </citation>
    <scope>NUCLEOTIDE SEQUENCE</scope>
</reference>
<protein>
    <submittedName>
        <fullName evidence="1">Uncharacterized protein</fullName>
    </submittedName>
</protein>
<name>A0ACB1KDP4_RANTA</name>
<organism evidence="1 2">
    <name type="scientific">Rangifer tarandus platyrhynchus</name>
    <name type="common">Svalbard reindeer</name>
    <dbReference type="NCBI Taxonomy" id="3082113"/>
    <lineage>
        <taxon>Eukaryota</taxon>
        <taxon>Metazoa</taxon>
        <taxon>Chordata</taxon>
        <taxon>Craniata</taxon>
        <taxon>Vertebrata</taxon>
        <taxon>Euteleostomi</taxon>
        <taxon>Mammalia</taxon>
        <taxon>Eutheria</taxon>
        <taxon>Laurasiatheria</taxon>
        <taxon>Artiodactyla</taxon>
        <taxon>Ruminantia</taxon>
        <taxon>Pecora</taxon>
        <taxon>Cervidae</taxon>
        <taxon>Odocoileinae</taxon>
        <taxon>Rangifer</taxon>
    </lineage>
</organism>
<evidence type="ECO:0000313" key="2">
    <source>
        <dbReference type="Proteomes" id="UP001162501"/>
    </source>
</evidence>
<gene>
    <name evidence="1" type="ORF">MRATA1EN22A_LOCUS28689</name>
</gene>